<dbReference type="GO" id="GO:0008270">
    <property type="term" value="F:zinc ion binding"/>
    <property type="evidence" value="ECO:0007669"/>
    <property type="project" value="UniProtKB-KW"/>
</dbReference>
<dbReference type="OMA" id="ISPCFHK"/>
<dbReference type="InterPro" id="IPR001841">
    <property type="entry name" value="Znf_RING"/>
</dbReference>
<dbReference type="GeneID" id="19881185"/>
<keyword evidence="2 4" id="KW-0863">Zinc-finger</keyword>
<dbReference type="InParanoid" id="L2GP12"/>
<dbReference type="GO" id="GO:0006357">
    <property type="term" value="P:regulation of transcription by RNA polymerase II"/>
    <property type="evidence" value="ECO:0007669"/>
    <property type="project" value="TreeGrafter"/>
</dbReference>
<dbReference type="Proteomes" id="UP000011082">
    <property type="component" value="Unassembled WGS sequence"/>
</dbReference>
<dbReference type="STRING" id="993615.L2GP12"/>
<dbReference type="PANTHER" id="PTHR12683:SF13">
    <property type="entry name" value="CDK-ACTIVATING KINASE ASSEMBLY FACTOR MAT1"/>
    <property type="match status" value="1"/>
</dbReference>
<dbReference type="PROSITE" id="PS00518">
    <property type="entry name" value="ZF_RING_1"/>
    <property type="match status" value="1"/>
</dbReference>
<dbReference type="PROSITE" id="PS50089">
    <property type="entry name" value="ZF_RING_2"/>
    <property type="match status" value="1"/>
</dbReference>
<evidence type="ECO:0000259" key="5">
    <source>
        <dbReference type="PROSITE" id="PS50089"/>
    </source>
</evidence>
<dbReference type="InterPro" id="IPR013083">
    <property type="entry name" value="Znf_RING/FYVE/PHD"/>
</dbReference>
<evidence type="ECO:0000256" key="4">
    <source>
        <dbReference type="PROSITE-ProRule" id="PRU00175"/>
    </source>
</evidence>
<reference evidence="7" key="1">
    <citation type="submission" date="2011-05" db="EMBL/GenBank/DDBJ databases">
        <title>The genome sequence of Vittaforma corneae strain ATCC 50505.</title>
        <authorList>
            <consortium name="The Broad Institute Genome Sequencing Platform"/>
            <person name="Cuomo C."/>
            <person name="Didier E."/>
            <person name="Bowers L."/>
            <person name="Young S.K."/>
            <person name="Zeng Q."/>
            <person name="Gargeya S."/>
            <person name="Fitzgerald M."/>
            <person name="Haas B."/>
            <person name="Abouelleil A."/>
            <person name="Alvarado L."/>
            <person name="Arachchi H.M."/>
            <person name="Berlin A."/>
            <person name="Chapman S.B."/>
            <person name="Gearin G."/>
            <person name="Goldberg J."/>
            <person name="Griggs A."/>
            <person name="Gujja S."/>
            <person name="Hansen M."/>
            <person name="Heiman D."/>
            <person name="Howarth C."/>
            <person name="Larimer J."/>
            <person name="Lui A."/>
            <person name="MacDonald P.J.P."/>
            <person name="McCowen C."/>
            <person name="Montmayeur A."/>
            <person name="Murphy C."/>
            <person name="Neiman D."/>
            <person name="Pearson M."/>
            <person name="Priest M."/>
            <person name="Roberts A."/>
            <person name="Saif S."/>
            <person name="Shea T."/>
            <person name="Sisk P."/>
            <person name="Stolte C."/>
            <person name="Sykes S."/>
            <person name="Wortman J."/>
            <person name="Nusbaum C."/>
            <person name="Birren B."/>
        </authorList>
    </citation>
    <scope>NUCLEOTIDE SEQUENCE [LARGE SCALE GENOMIC DNA]</scope>
    <source>
        <strain evidence="7">ATCC 50505</strain>
    </source>
</reference>
<dbReference type="GO" id="GO:0005675">
    <property type="term" value="C:transcription factor TFIIH holo complex"/>
    <property type="evidence" value="ECO:0007669"/>
    <property type="project" value="TreeGrafter"/>
</dbReference>
<dbReference type="GO" id="GO:0006281">
    <property type="term" value="P:DNA repair"/>
    <property type="evidence" value="ECO:0007669"/>
    <property type="project" value="TreeGrafter"/>
</dbReference>
<dbReference type="InterPro" id="IPR017907">
    <property type="entry name" value="Znf_RING_CS"/>
</dbReference>
<dbReference type="OrthoDB" id="5963at2759"/>
<name>L2GP12_VITCO</name>
<dbReference type="Pfam" id="PF06391">
    <property type="entry name" value="MAT1"/>
    <property type="match status" value="1"/>
</dbReference>
<dbReference type="AlphaFoldDB" id="L2GP12"/>
<evidence type="ECO:0000256" key="2">
    <source>
        <dbReference type="ARBA" id="ARBA00022771"/>
    </source>
</evidence>
<evidence type="ECO:0000313" key="7">
    <source>
        <dbReference type="Proteomes" id="UP000011082"/>
    </source>
</evidence>
<evidence type="ECO:0000313" key="6">
    <source>
        <dbReference type="EMBL" id="ELA42369.1"/>
    </source>
</evidence>
<keyword evidence="7" id="KW-1185">Reference proteome</keyword>
<dbReference type="SUPFAM" id="SSF57850">
    <property type="entry name" value="RING/U-box"/>
    <property type="match status" value="1"/>
</dbReference>
<gene>
    <name evidence="6" type="ORF">VICG_00467</name>
</gene>
<dbReference type="Pfam" id="PF17121">
    <property type="entry name" value="zf-C3HC4_5"/>
    <property type="match status" value="1"/>
</dbReference>
<evidence type="ECO:0000256" key="1">
    <source>
        <dbReference type="ARBA" id="ARBA00022723"/>
    </source>
</evidence>
<dbReference type="EMBL" id="JH370132">
    <property type="protein sequence ID" value="ELA42369.1"/>
    <property type="molecule type" value="Genomic_DNA"/>
</dbReference>
<protein>
    <recommendedName>
        <fullName evidence="5">RING-type domain-containing protein</fullName>
    </recommendedName>
</protein>
<keyword evidence="3" id="KW-0862">Zinc</keyword>
<feature type="domain" description="RING-type" evidence="5">
    <location>
        <begin position="6"/>
        <end position="49"/>
    </location>
</feature>
<evidence type="ECO:0000256" key="3">
    <source>
        <dbReference type="ARBA" id="ARBA00022833"/>
    </source>
</evidence>
<dbReference type="VEuPathDB" id="MicrosporidiaDB:VICG_00467"/>
<dbReference type="PANTHER" id="PTHR12683">
    <property type="entry name" value="CDK-ACTIVATING KINASE ASSEMBLY FACTOR MAT1"/>
    <property type="match status" value="1"/>
</dbReference>
<dbReference type="Gene3D" id="3.30.40.10">
    <property type="entry name" value="Zinc/RING finger domain, C3HC4 (zinc finger)"/>
    <property type="match status" value="1"/>
</dbReference>
<sequence length="207" mass="24274">MAELACPVCKGDTYLNPNIKIYTSPCFHRICESCLYKIFQQGYAPCPECGTLLRRINFITSTFEDIEIERELKMRKLMNRHFMREECEFNSEVEYNNYLEEYENVLFELLEYKNENMAKEKINQIKNTSCILVPIGTAKNTVQDHSVAKKLKVVESWYVYRPEVQERFITDESVSIPKDFITPFSPAGLKKSEILDFIVYSLAEIDK</sequence>
<keyword evidence="1" id="KW-0479">Metal-binding</keyword>
<dbReference type="SMART" id="SM00184">
    <property type="entry name" value="RING"/>
    <property type="match status" value="1"/>
</dbReference>
<dbReference type="HOGENOM" id="CLU_048466_2_0_1"/>
<organism evidence="6 7">
    <name type="scientific">Vittaforma corneae (strain ATCC 50505)</name>
    <name type="common">Microsporidian parasite</name>
    <name type="synonym">Nosema corneum</name>
    <dbReference type="NCBI Taxonomy" id="993615"/>
    <lineage>
        <taxon>Eukaryota</taxon>
        <taxon>Fungi</taxon>
        <taxon>Fungi incertae sedis</taxon>
        <taxon>Microsporidia</taxon>
        <taxon>Nosematidae</taxon>
        <taxon>Vittaforma</taxon>
    </lineage>
</organism>
<proteinExistence type="predicted"/>
<accession>L2GP12</accession>
<dbReference type="InterPro" id="IPR015877">
    <property type="entry name" value="MAT1_centre"/>
</dbReference>
<dbReference type="RefSeq" id="XP_007603920.1">
    <property type="nucleotide sequence ID" value="XM_007603858.1"/>
</dbReference>